<evidence type="ECO:0000256" key="8">
    <source>
        <dbReference type="ARBA" id="ARBA00022842"/>
    </source>
</evidence>
<organism evidence="13 14">
    <name type="scientific">Candidatus Berkelbacteria bacterium CG10_big_fil_rev_8_21_14_0_10_43_13</name>
    <dbReference type="NCBI Taxonomy" id="1974514"/>
    <lineage>
        <taxon>Bacteria</taxon>
        <taxon>Candidatus Berkelbacteria</taxon>
    </lineage>
</organism>
<dbReference type="PANTHER" id="PTHR11538">
    <property type="entry name" value="PHENYLALANYL-TRNA SYNTHETASE"/>
    <property type="match status" value="1"/>
</dbReference>
<dbReference type="GO" id="GO:0005737">
    <property type="term" value="C:cytoplasm"/>
    <property type="evidence" value="ECO:0007669"/>
    <property type="project" value="UniProtKB-SubCell"/>
</dbReference>
<dbReference type="InterPro" id="IPR006195">
    <property type="entry name" value="aa-tRNA-synth_II"/>
</dbReference>
<dbReference type="PROSITE" id="PS50862">
    <property type="entry name" value="AA_TRNA_LIGASE_II"/>
    <property type="match status" value="1"/>
</dbReference>
<evidence type="ECO:0000256" key="6">
    <source>
        <dbReference type="ARBA" id="ARBA00022741"/>
    </source>
</evidence>
<dbReference type="SUPFAM" id="SSF55681">
    <property type="entry name" value="Class II aaRS and biotin synthetases"/>
    <property type="match status" value="1"/>
</dbReference>
<dbReference type="InterPro" id="IPR002319">
    <property type="entry name" value="Phenylalanyl-tRNA_Synthase"/>
</dbReference>
<keyword evidence="8" id="KW-0460">Magnesium</keyword>
<dbReference type="Proteomes" id="UP000231382">
    <property type="component" value="Unassembled WGS sequence"/>
</dbReference>
<keyword evidence="9" id="KW-0648">Protein biosynthesis</keyword>
<evidence type="ECO:0000256" key="9">
    <source>
        <dbReference type="ARBA" id="ARBA00022917"/>
    </source>
</evidence>
<evidence type="ECO:0000256" key="2">
    <source>
        <dbReference type="ARBA" id="ARBA00012814"/>
    </source>
</evidence>
<evidence type="ECO:0000256" key="7">
    <source>
        <dbReference type="ARBA" id="ARBA00022840"/>
    </source>
</evidence>
<keyword evidence="10" id="KW-0030">Aminoacyl-tRNA synthetase</keyword>
<gene>
    <name evidence="13" type="ORF">COT78_02600</name>
</gene>
<dbReference type="InterPro" id="IPR004529">
    <property type="entry name" value="Phe-tRNA-synth_IIc_asu"/>
</dbReference>
<feature type="domain" description="Aminoacyl-transfer RNA synthetases class-II family profile" evidence="12">
    <location>
        <begin position="9"/>
        <end position="225"/>
    </location>
</feature>
<dbReference type="GO" id="GO:0046872">
    <property type="term" value="F:metal ion binding"/>
    <property type="evidence" value="ECO:0007669"/>
    <property type="project" value="UniProtKB-KW"/>
</dbReference>
<evidence type="ECO:0000256" key="11">
    <source>
        <dbReference type="ARBA" id="ARBA00049255"/>
    </source>
</evidence>
<evidence type="ECO:0000259" key="12">
    <source>
        <dbReference type="PROSITE" id="PS50862"/>
    </source>
</evidence>
<evidence type="ECO:0000256" key="1">
    <source>
        <dbReference type="ARBA" id="ARBA00004496"/>
    </source>
</evidence>
<proteinExistence type="predicted"/>
<dbReference type="GO" id="GO:0000049">
    <property type="term" value="F:tRNA binding"/>
    <property type="evidence" value="ECO:0007669"/>
    <property type="project" value="InterPro"/>
</dbReference>
<evidence type="ECO:0000313" key="13">
    <source>
        <dbReference type="EMBL" id="PIS07565.1"/>
    </source>
</evidence>
<keyword evidence="5" id="KW-0479">Metal-binding</keyword>
<dbReference type="NCBIfam" id="TIGR00468">
    <property type="entry name" value="pheS"/>
    <property type="match status" value="1"/>
</dbReference>
<keyword evidence="6" id="KW-0547">Nucleotide-binding</keyword>
<comment type="caution">
    <text evidence="13">The sequence shown here is derived from an EMBL/GenBank/DDBJ whole genome shotgun (WGS) entry which is preliminary data.</text>
</comment>
<keyword evidence="7" id="KW-0067">ATP-binding</keyword>
<sequence>MIKGSIHPISEFLRESINIFRDLGFDVYEGPEVETEWYNFDALNVPSDHPARDMQDTFWLKDGRVLRTHTSNGQVRYAEMRKPPIKAVFPGTVFRNEATDAKHETTFTQLEGLYIDKDVKVGHLIWTLETFFKKIYGDDTKIRLKPSFFPFVEPGFEVDVKHNGKWLELLGAGMIHPTVIKNMKLDPDKYSGFAFGLGIDRLVILKYGIEDIRLFRSGDLRFLKQF</sequence>
<dbReference type="AlphaFoldDB" id="A0A2H0W642"/>
<dbReference type="PANTHER" id="PTHR11538:SF41">
    <property type="entry name" value="PHENYLALANINE--TRNA LIGASE, MITOCHONDRIAL"/>
    <property type="match status" value="1"/>
</dbReference>
<keyword evidence="4 13" id="KW-0436">Ligase</keyword>
<dbReference type="GO" id="GO:0006432">
    <property type="term" value="P:phenylalanyl-tRNA aminoacylation"/>
    <property type="evidence" value="ECO:0007669"/>
    <property type="project" value="InterPro"/>
</dbReference>
<accession>A0A2H0W642</accession>
<name>A0A2H0W642_9BACT</name>
<evidence type="ECO:0000256" key="4">
    <source>
        <dbReference type="ARBA" id="ARBA00022598"/>
    </source>
</evidence>
<dbReference type="GO" id="GO:0004826">
    <property type="term" value="F:phenylalanine-tRNA ligase activity"/>
    <property type="evidence" value="ECO:0007669"/>
    <property type="project" value="UniProtKB-EC"/>
</dbReference>
<comment type="subcellular location">
    <subcellularLocation>
        <location evidence="1">Cytoplasm</location>
    </subcellularLocation>
</comment>
<dbReference type="InterPro" id="IPR045864">
    <property type="entry name" value="aa-tRNA-synth_II/BPL/LPL"/>
</dbReference>
<dbReference type="EC" id="6.1.1.20" evidence="2"/>
<dbReference type="CDD" id="cd00496">
    <property type="entry name" value="PheRS_alpha_core"/>
    <property type="match status" value="1"/>
</dbReference>
<reference evidence="14" key="1">
    <citation type="submission" date="2017-09" db="EMBL/GenBank/DDBJ databases">
        <title>Depth-based differentiation of microbial function through sediment-hosted aquifers and enrichment of novel symbionts in the deep terrestrial subsurface.</title>
        <authorList>
            <person name="Probst A.J."/>
            <person name="Ladd B."/>
            <person name="Jarett J.K."/>
            <person name="Geller-Mcgrath D.E."/>
            <person name="Sieber C.M.K."/>
            <person name="Emerson J.B."/>
            <person name="Anantharaman K."/>
            <person name="Thomas B.C."/>
            <person name="Malmstrom R."/>
            <person name="Stieglmeier M."/>
            <person name="Klingl A."/>
            <person name="Woyke T."/>
            <person name="Ryan C.M."/>
            <person name="Banfield J.F."/>
        </authorList>
    </citation>
    <scope>NUCLEOTIDE SEQUENCE [LARGE SCALE GENOMIC DNA]</scope>
</reference>
<dbReference type="GO" id="GO:0005524">
    <property type="term" value="F:ATP binding"/>
    <property type="evidence" value="ECO:0007669"/>
    <property type="project" value="UniProtKB-KW"/>
</dbReference>
<protein>
    <recommendedName>
        <fullName evidence="2">phenylalanine--tRNA ligase</fullName>
        <ecNumber evidence="2">6.1.1.20</ecNumber>
    </recommendedName>
</protein>
<dbReference type="Gene3D" id="3.30.930.10">
    <property type="entry name" value="Bira Bifunctional Protein, Domain 2"/>
    <property type="match status" value="1"/>
</dbReference>
<dbReference type="EMBL" id="PEZW01000018">
    <property type="protein sequence ID" value="PIS07565.1"/>
    <property type="molecule type" value="Genomic_DNA"/>
</dbReference>
<evidence type="ECO:0000256" key="3">
    <source>
        <dbReference type="ARBA" id="ARBA00022490"/>
    </source>
</evidence>
<keyword evidence="3" id="KW-0963">Cytoplasm</keyword>
<evidence type="ECO:0000256" key="5">
    <source>
        <dbReference type="ARBA" id="ARBA00022723"/>
    </source>
</evidence>
<dbReference type="Pfam" id="PF01409">
    <property type="entry name" value="tRNA-synt_2d"/>
    <property type="match status" value="1"/>
</dbReference>
<comment type="catalytic activity">
    <reaction evidence="11">
        <text>tRNA(Phe) + L-phenylalanine + ATP = L-phenylalanyl-tRNA(Phe) + AMP + diphosphate + H(+)</text>
        <dbReference type="Rhea" id="RHEA:19413"/>
        <dbReference type="Rhea" id="RHEA-COMP:9668"/>
        <dbReference type="Rhea" id="RHEA-COMP:9699"/>
        <dbReference type="ChEBI" id="CHEBI:15378"/>
        <dbReference type="ChEBI" id="CHEBI:30616"/>
        <dbReference type="ChEBI" id="CHEBI:33019"/>
        <dbReference type="ChEBI" id="CHEBI:58095"/>
        <dbReference type="ChEBI" id="CHEBI:78442"/>
        <dbReference type="ChEBI" id="CHEBI:78531"/>
        <dbReference type="ChEBI" id="CHEBI:456215"/>
        <dbReference type="EC" id="6.1.1.20"/>
    </reaction>
</comment>
<evidence type="ECO:0000256" key="10">
    <source>
        <dbReference type="ARBA" id="ARBA00023146"/>
    </source>
</evidence>
<evidence type="ECO:0000313" key="14">
    <source>
        <dbReference type="Proteomes" id="UP000231382"/>
    </source>
</evidence>